<accession>A0A1S8QMZ7</accession>
<proteinExistence type="predicted"/>
<dbReference type="EMBL" id="MWMH01000004">
    <property type="protein sequence ID" value="OOP72917.1"/>
    <property type="molecule type" value="Genomic_DNA"/>
</dbReference>
<gene>
    <name evidence="1" type="ORF">CBEIBR21_13985</name>
</gene>
<dbReference type="RefSeq" id="WP_008424019.1">
    <property type="nucleotide sequence ID" value="NZ_JABSWM010000001.1"/>
</dbReference>
<name>A0A1S8QMZ7_CLOBE</name>
<dbReference type="Proteomes" id="UP000190959">
    <property type="component" value="Unassembled WGS sequence"/>
</dbReference>
<organism evidence="1 2">
    <name type="scientific">Clostridium beijerinckii</name>
    <name type="common">Clostridium MP</name>
    <dbReference type="NCBI Taxonomy" id="1520"/>
    <lineage>
        <taxon>Bacteria</taxon>
        <taxon>Bacillati</taxon>
        <taxon>Bacillota</taxon>
        <taxon>Clostridia</taxon>
        <taxon>Eubacteriales</taxon>
        <taxon>Clostridiaceae</taxon>
        <taxon>Clostridium</taxon>
    </lineage>
</organism>
<sequence>MKKSVILFSIFFFISFTINTVNTFAQAKIYSQGFYTMKDLNLADNVTYIVENNEPYVDGLLFIINSSKNVEQFIRIPPSSTRNPLIPIKPDYKFIIYGDVKLTFKQAKIS</sequence>
<reference evidence="1 2" key="1">
    <citation type="submission" date="2017-02" db="EMBL/GenBank/DDBJ databases">
        <title>Genome sequence of Clostridium beijerinckii Br21.</title>
        <authorList>
            <person name="Fonseca B.C."/>
            <person name="Guazzaroni M.E."/>
            <person name="Riano-Pachon D.M."/>
            <person name="Reginatto V."/>
        </authorList>
    </citation>
    <scope>NUCLEOTIDE SEQUENCE [LARGE SCALE GENOMIC DNA]</scope>
    <source>
        <strain evidence="1 2">Br21</strain>
    </source>
</reference>
<evidence type="ECO:0000313" key="1">
    <source>
        <dbReference type="EMBL" id="OOP72917.1"/>
    </source>
</evidence>
<dbReference type="AlphaFoldDB" id="A0A1S8QMZ7"/>
<evidence type="ECO:0000313" key="2">
    <source>
        <dbReference type="Proteomes" id="UP000190959"/>
    </source>
</evidence>
<protein>
    <submittedName>
        <fullName evidence="1">Uncharacterized protein</fullName>
    </submittedName>
</protein>
<comment type="caution">
    <text evidence="1">The sequence shown here is derived from an EMBL/GenBank/DDBJ whole genome shotgun (WGS) entry which is preliminary data.</text>
</comment>